<keyword evidence="5 7" id="KW-0119">Carbohydrate metabolism</keyword>
<keyword evidence="2 7" id="KW-0963">Cytoplasm</keyword>
<feature type="binding site" evidence="11">
    <location>
        <position position="92"/>
    </location>
    <ligand>
        <name>Zn(2+)</name>
        <dbReference type="ChEBI" id="CHEBI:29105"/>
    </ligand>
</feature>
<feature type="site" description="Contributes to substrate recognition" evidence="10">
    <location>
        <position position="103"/>
    </location>
</feature>
<dbReference type="PIRSF" id="PIRSF004682">
    <property type="entry name" value="GmhB"/>
    <property type="match status" value="1"/>
</dbReference>
<dbReference type="InterPro" id="IPR023214">
    <property type="entry name" value="HAD_sf"/>
</dbReference>
<dbReference type="KEGG" id="lrs:PX52LOC_08096"/>
<evidence type="ECO:0000256" key="8">
    <source>
        <dbReference type="PIRSR" id="PIRSR004682-1"/>
    </source>
</evidence>
<feature type="binding site" evidence="11">
    <location>
        <position position="102"/>
    </location>
    <ligand>
        <name>Zn(2+)</name>
        <dbReference type="ChEBI" id="CHEBI:29105"/>
    </ligand>
</feature>
<feature type="active site" description="Nucleophile" evidence="8">
    <location>
        <position position="11"/>
    </location>
</feature>
<feature type="binding site" evidence="9">
    <location>
        <begin position="53"/>
        <end position="56"/>
    </location>
    <ligand>
        <name>substrate</name>
    </ligand>
</feature>
<evidence type="ECO:0000256" key="7">
    <source>
        <dbReference type="PIRNR" id="PIRNR004682"/>
    </source>
</evidence>
<dbReference type="PANTHER" id="PTHR42891">
    <property type="entry name" value="D-GLYCERO-BETA-D-MANNO-HEPTOSE-1,7-BISPHOSPHATE 7-PHOSPHATASE"/>
    <property type="match status" value="1"/>
</dbReference>
<dbReference type="InterPro" id="IPR006543">
    <property type="entry name" value="Histidinol-phos"/>
</dbReference>
<dbReference type="EC" id="3.1.3.-" evidence="7"/>
<dbReference type="Proteomes" id="UP000324974">
    <property type="component" value="Chromosome"/>
</dbReference>
<dbReference type="NCBIfam" id="TIGR01656">
    <property type="entry name" value="Histidinol-ppas"/>
    <property type="match status" value="1"/>
</dbReference>
<dbReference type="InterPro" id="IPR036412">
    <property type="entry name" value="HAD-like_sf"/>
</dbReference>
<dbReference type="OrthoDB" id="9801899at2"/>
<feature type="binding site" evidence="11">
    <location>
        <position position="130"/>
    </location>
    <ligand>
        <name>Mg(2+)</name>
        <dbReference type="ChEBI" id="CHEBI:18420"/>
    </ligand>
</feature>
<dbReference type="RefSeq" id="WP_149115211.1">
    <property type="nucleotide sequence ID" value="NZ_CP042425.1"/>
</dbReference>
<proteinExistence type="inferred from homology"/>
<name>A0A5C1AVY8_9BACT</name>
<dbReference type="GO" id="GO:0016791">
    <property type="term" value="F:phosphatase activity"/>
    <property type="evidence" value="ECO:0007669"/>
    <property type="project" value="InterPro"/>
</dbReference>
<evidence type="ECO:0000256" key="10">
    <source>
        <dbReference type="PIRSR" id="PIRSR004682-3"/>
    </source>
</evidence>
<keyword evidence="13" id="KW-1185">Reference proteome</keyword>
<keyword evidence="3 11" id="KW-0479">Metal-binding</keyword>
<organism evidence="12 13">
    <name type="scientific">Limnoglobus roseus</name>
    <dbReference type="NCBI Taxonomy" id="2598579"/>
    <lineage>
        <taxon>Bacteria</taxon>
        <taxon>Pseudomonadati</taxon>
        <taxon>Planctomycetota</taxon>
        <taxon>Planctomycetia</taxon>
        <taxon>Gemmatales</taxon>
        <taxon>Gemmataceae</taxon>
        <taxon>Limnoglobus</taxon>
    </lineage>
</organism>
<feature type="binding site" evidence="11">
    <location>
        <position position="13"/>
    </location>
    <ligand>
        <name>Mg(2+)</name>
        <dbReference type="ChEBI" id="CHEBI:18420"/>
    </ligand>
</feature>
<feature type="site" description="Stabilizes the phosphoryl group" evidence="10">
    <location>
        <position position="53"/>
    </location>
</feature>
<dbReference type="InterPro" id="IPR006549">
    <property type="entry name" value="HAD-SF_hydro_IIIA"/>
</dbReference>
<evidence type="ECO:0000256" key="11">
    <source>
        <dbReference type="PIRSR" id="PIRSR004682-4"/>
    </source>
</evidence>
<dbReference type="GO" id="GO:0046872">
    <property type="term" value="F:metal ion binding"/>
    <property type="evidence" value="ECO:0007669"/>
    <property type="project" value="UniProtKB-KW"/>
</dbReference>
<feature type="binding site" evidence="11">
    <location>
        <position position="100"/>
    </location>
    <ligand>
        <name>Zn(2+)</name>
        <dbReference type="ChEBI" id="CHEBI:29105"/>
    </ligand>
</feature>
<keyword evidence="4 7" id="KW-0378">Hydrolase</keyword>
<evidence type="ECO:0000256" key="9">
    <source>
        <dbReference type="PIRSR" id="PIRSR004682-2"/>
    </source>
</evidence>
<feature type="site" description="Stabilizes the phosphoryl group" evidence="10">
    <location>
        <position position="104"/>
    </location>
</feature>
<evidence type="ECO:0000313" key="13">
    <source>
        <dbReference type="Proteomes" id="UP000324974"/>
    </source>
</evidence>
<evidence type="ECO:0000256" key="4">
    <source>
        <dbReference type="ARBA" id="ARBA00022801"/>
    </source>
</evidence>
<dbReference type="NCBIfam" id="TIGR01662">
    <property type="entry name" value="HAD-SF-IIIA"/>
    <property type="match status" value="1"/>
</dbReference>
<reference evidence="13" key="1">
    <citation type="submission" date="2019-08" db="EMBL/GenBank/DDBJ databases">
        <title>Limnoglobus roseus gen. nov., sp. nov., a novel freshwater planctomycete with a giant genome from the family Gemmataceae.</title>
        <authorList>
            <person name="Kulichevskaya I.S."/>
            <person name="Naumoff D.G."/>
            <person name="Miroshnikov K."/>
            <person name="Ivanova A."/>
            <person name="Philippov D.A."/>
            <person name="Hakobyan A."/>
            <person name="Rijpstra I.C."/>
            <person name="Sinninghe Damste J.S."/>
            <person name="Liesack W."/>
            <person name="Dedysh S.N."/>
        </authorList>
    </citation>
    <scope>NUCLEOTIDE SEQUENCE [LARGE SCALE GENOMIC DNA]</scope>
    <source>
        <strain evidence="13">PX52</strain>
    </source>
</reference>
<dbReference type="InterPro" id="IPR004446">
    <property type="entry name" value="Heptose_bisP_phosphatase"/>
</dbReference>
<comment type="cofactor">
    <cofactor evidence="11">
        <name>Zn(2+)</name>
        <dbReference type="ChEBI" id="CHEBI:29105"/>
    </cofactor>
</comment>
<evidence type="ECO:0000256" key="1">
    <source>
        <dbReference type="ARBA" id="ARBA00004496"/>
    </source>
</evidence>
<protein>
    <recommendedName>
        <fullName evidence="6 7">D,D-heptose 1,7-bisphosphate phosphatase</fullName>
        <ecNumber evidence="7">3.1.3.-</ecNumber>
    </recommendedName>
</protein>
<accession>A0A5C1AVY8</accession>
<dbReference type="EMBL" id="CP042425">
    <property type="protein sequence ID" value="QEL20968.1"/>
    <property type="molecule type" value="Genomic_DNA"/>
</dbReference>
<evidence type="ECO:0000256" key="3">
    <source>
        <dbReference type="ARBA" id="ARBA00022723"/>
    </source>
</evidence>
<feature type="binding site" evidence="9">
    <location>
        <begin position="103"/>
        <end position="104"/>
    </location>
    <ligand>
        <name>substrate</name>
    </ligand>
</feature>
<feature type="binding site" evidence="9">
    <location>
        <position position="130"/>
    </location>
    <ligand>
        <name>substrate</name>
    </ligand>
</feature>
<dbReference type="Pfam" id="PF13242">
    <property type="entry name" value="Hydrolase_like"/>
    <property type="match status" value="1"/>
</dbReference>
<dbReference type="AlphaFoldDB" id="A0A5C1AVY8"/>
<evidence type="ECO:0000256" key="5">
    <source>
        <dbReference type="ARBA" id="ARBA00023277"/>
    </source>
</evidence>
<comment type="cofactor">
    <cofactor evidence="11">
        <name>Mg(2+)</name>
        <dbReference type="ChEBI" id="CHEBI:18420"/>
    </cofactor>
</comment>
<feature type="active site" description="Proton donor" evidence="8">
    <location>
        <position position="13"/>
    </location>
</feature>
<gene>
    <name evidence="12" type="ORF">PX52LOC_08096</name>
</gene>
<feature type="binding site" evidence="9">
    <location>
        <begin position="19"/>
        <end position="22"/>
    </location>
    <ligand>
        <name>substrate</name>
    </ligand>
</feature>
<feature type="binding site" evidence="11">
    <location>
        <position position="129"/>
    </location>
    <ligand>
        <name>Mg(2+)</name>
        <dbReference type="ChEBI" id="CHEBI:18420"/>
    </ligand>
</feature>
<dbReference type="GO" id="GO:0005975">
    <property type="term" value="P:carbohydrate metabolic process"/>
    <property type="evidence" value="ECO:0007669"/>
    <property type="project" value="InterPro"/>
</dbReference>
<dbReference type="Gene3D" id="3.40.50.1000">
    <property type="entry name" value="HAD superfamily/HAD-like"/>
    <property type="match status" value="1"/>
</dbReference>
<dbReference type="GO" id="GO:0005737">
    <property type="term" value="C:cytoplasm"/>
    <property type="evidence" value="ECO:0007669"/>
    <property type="project" value="UniProtKB-SubCell"/>
</dbReference>
<evidence type="ECO:0000256" key="6">
    <source>
        <dbReference type="ARBA" id="ARBA00031828"/>
    </source>
</evidence>
<comment type="similarity">
    <text evidence="7">Belongs to the gmhB family.</text>
</comment>
<keyword evidence="11" id="KW-0460">Magnesium</keyword>
<dbReference type="SUPFAM" id="SSF56784">
    <property type="entry name" value="HAD-like"/>
    <property type="match status" value="1"/>
</dbReference>
<feature type="binding site" evidence="11">
    <location>
        <position position="11"/>
    </location>
    <ligand>
        <name>Mg(2+)</name>
        <dbReference type="ChEBI" id="CHEBI:18420"/>
    </ligand>
</feature>
<sequence length="164" mass="17545">MPRDGVLLLLDRDGTLIEDTGYPNDPAAVRLIPNAATAVRELVGRGFVPAVVSNQSGLARGKISPEQAVAVHERFVELFAAESGVRLPCFYCPHGPDDGCDCRKPRTGLLKHAAESLDMVGRPAVMIGDKPSDVEAGRAFEATAFLLRPDTGWPEILHALGDFA</sequence>
<comment type="subcellular location">
    <subcellularLocation>
        <location evidence="1 7">Cytoplasm</location>
    </subcellularLocation>
</comment>
<dbReference type="PANTHER" id="PTHR42891:SF1">
    <property type="entry name" value="D-GLYCERO-BETA-D-MANNO-HEPTOSE-1,7-BISPHOSPHATE 7-PHOSPHATASE"/>
    <property type="match status" value="1"/>
</dbReference>
<evidence type="ECO:0000256" key="2">
    <source>
        <dbReference type="ARBA" id="ARBA00022490"/>
    </source>
</evidence>
<feature type="binding site" evidence="9">
    <location>
        <begin position="11"/>
        <end position="13"/>
    </location>
    <ligand>
        <name>substrate</name>
    </ligand>
</feature>
<keyword evidence="11" id="KW-0862">Zinc</keyword>
<evidence type="ECO:0000313" key="12">
    <source>
        <dbReference type="EMBL" id="QEL20968.1"/>
    </source>
</evidence>
<feature type="binding site" evidence="11">
    <location>
        <position position="94"/>
    </location>
    <ligand>
        <name>Zn(2+)</name>
        <dbReference type="ChEBI" id="CHEBI:29105"/>
    </ligand>
</feature>